<comment type="caution">
    <text evidence="2">The sequence shown here is derived from an EMBL/GenBank/DDBJ whole genome shotgun (WGS) entry which is preliminary data.</text>
</comment>
<sequence>MTRSKKAPLRKCVVTQEMIPKQQLIRVVRNKEGEVFVDESGKKNGRGAYISKSMEAIERAEKQEILNRHLKAKVDSDIYEQLKTIVKADK</sequence>
<dbReference type="Proteomes" id="UP000571017">
    <property type="component" value="Unassembled WGS sequence"/>
</dbReference>
<dbReference type="EMBL" id="JACEFG010000001">
    <property type="protein sequence ID" value="MBA2174070.1"/>
    <property type="molecule type" value="Genomic_DNA"/>
</dbReference>
<evidence type="ECO:0000313" key="2">
    <source>
        <dbReference type="EMBL" id="MBA2174070.1"/>
    </source>
</evidence>
<dbReference type="InterPro" id="IPR035931">
    <property type="entry name" value="YlxR-like_sf"/>
</dbReference>
<evidence type="ECO:0000259" key="1">
    <source>
        <dbReference type="Pfam" id="PF04296"/>
    </source>
</evidence>
<dbReference type="AlphaFoldDB" id="A0A838CQ07"/>
<dbReference type="NCBIfam" id="NF047356">
    <property type="entry name" value="RNA_bind_RnpM"/>
    <property type="match status" value="1"/>
</dbReference>
<dbReference type="RefSeq" id="WP_181471085.1">
    <property type="nucleotide sequence ID" value="NZ_JACEFG010000001.1"/>
</dbReference>
<gene>
    <name evidence="2" type="ORF">H0266_04055</name>
</gene>
<dbReference type="Gene3D" id="3.30.1230.10">
    <property type="entry name" value="YlxR-like"/>
    <property type="match status" value="1"/>
</dbReference>
<protein>
    <submittedName>
        <fullName evidence="2">YlxR family protein</fullName>
    </submittedName>
</protein>
<dbReference type="CDD" id="cd00279">
    <property type="entry name" value="YlxR"/>
    <property type="match status" value="1"/>
</dbReference>
<dbReference type="PANTHER" id="PTHR34215">
    <property type="entry name" value="BLL0784 PROTEIN"/>
    <property type="match status" value="1"/>
</dbReference>
<dbReference type="InterPro" id="IPR037465">
    <property type="entry name" value="YlxR"/>
</dbReference>
<reference evidence="2 3" key="1">
    <citation type="journal article" date="2004" name="Extremophiles">
        <title>Halobacillus locisalis sp. nov., a halophilic bacterium isolated from a marine solar saltern of the Yellow Sea in Korea.</title>
        <authorList>
            <person name="Yoon J.H."/>
            <person name="Kang K.H."/>
            <person name="Oh T.K."/>
            <person name="Park Y.H."/>
        </authorList>
    </citation>
    <scope>NUCLEOTIDE SEQUENCE [LARGE SCALE GENOMIC DNA]</scope>
    <source>
        <strain evidence="2 3">KCTC 3788</strain>
    </source>
</reference>
<feature type="domain" description="YlxR" evidence="1">
    <location>
        <begin position="10"/>
        <end position="83"/>
    </location>
</feature>
<dbReference type="Pfam" id="PF04296">
    <property type="entry name" value="YlxR"/>
    <property type="match status" value="1"/>
</dbReference>
<organism evidence="2 3">
    <name type="scientific">Halobacillus locisalis</name>
    <dbReference type="NCBI Taxonomy" id="220753"/>
    <lineage>
        <taxon>Bacteria</taxon>
        <taxon>Bacillati</taxon>
        <taxon>Bacillota</taxon>
        <taxon>Bacilli</taxon>
        <taxon>Bacillales</taxon>
        <taxon>Bacillaceae</taxon>
        <taxon>Halobacillus</taxon>
    </lineage>
</organism>
<dbReference type="InterPro" id="IPR007393">
    <property type="entry name" value="YlxR_dom"/>
</dbReference>
<proteinExistence type="predicted"/>
<name>A0A838CQ07_9BACI</name>
<accession>A0A838CQ07</accession>
<evidence type="ECO:0000313" key="3">
    <source>
        <dbReference type="Proteomes" id="UP000571017"/>
    </source>
</evidence>
<dbReference type="PANTHER" id="PTHR34215:SF1">
    <property type="entry name" value="YLXR DOMAIN-CONTAINING PROTEIN"/>
    <property type="match status" value="1"/>
</dbReference>
<dbReference type="SUPFAM" id="SSF64376">
    <property type="entry name" value="YlxR-like"/>
    <property type="match status" value="1"/>
</dbReference>
<keyword evidence="3" id="KW-1185">Reference proteome</keyword>